<gene>
    <name evidence="1" type="ORF">HGM15179_017716</name>
</gene>
<dbReference type="AlphaFoldDB" id="A0A8K1LD29"/>
<reference evidence="1" key="1">
    <citation type="submission" date="2019-04" db="EMBL/GenBank/DDBJ databases">
        <title>Genome assembly of Zosterops borbonicus 15179.</title>
        <authorList>
            <person name="Leroy T."/>
            <person name="Anselmetti Y."/>
            <person name="Tilak M.-K."/>
            <person name="Nabholz B."/>
        </authorList>
    </citation>
    <scope>NUCLEOTIDE SEQUENCE</scope>
    <source>
        <strain evidence="1">HGM_15179</strain>
        <tissue evidence="1">Muscle</tissue>
    </source>
</reference>
<evidence type="ECO:0000313" key="2">
    <source>
        <dbReference type="Proteomes" id="UP000796761"/>
    </source>
</evidence>
<proteinExistence type="predicted"/>
<accession>A0A8K1LD29</accession>
<name>A0A8K1LD29_9PASS</name>
<comment type="caution">
    <text evidence="1">The sequence shown here is derived from an EMBL/GenBank/DDBJ whole genome shotgun (WGS) entry which is preliminary data.</text>
</comment>
<sequence>MFVAVKSTEQQLHFDMSVACAAVGVPLVGFWAKYKSPLEKTTLKAPKGLVNKVLLTLLSNKKHACFESAQGKTLYDRLRELGLFIMEKRKPWRDLRATYQYLERTCMKAGERFFERTHSDNGLKMKEARFKLDIRKTIFAVKVLRLCNPERLWTCHACKC</sequence>
<dbReference type="EMBL" id="SWJQ01001082">
    <property type="protein sequence ID" value="TRZ09391.1"/>
    <property type="molecule type" value="Genomic_DNA"/>
</dbReference>
<protein>
    <submittedName>
        <fullName evidence="1">Uncharacterized protein</fullName>
    </submittedName>
</protein>
<dbReference type="Proteomes" id="UP000796761">
    <property type="component" value="Unassembled WGS sequence"/>
</dbReference>
<keyword evidence="2" id="KW-1185">Reference proteome</keyword>
<evidence type="ECO:0000313" key="1">
    <source>
        <dbReference type="EMBL" id="TRZ09391.1"/>
    </source>
</evidence>
<organism evidence="1 2">
    <name type="scientific">Zosterops borbonicus</name>
    <dbReference type="NCBI Taxonomy" id="364589"/>
    <lineage>
        <taxon>Eukaryota</taxon>
        <taxon>Metazoa</taxon>
        <taxon>Chordata</taxon>
        <taxon>Craniata</taxon>
        <taxon>Vertebrata</taxon>
        <taxon>Euteleostomi</taxon>
        <taxon>Archelosauria</taxon>
        <taxon>Archosauria</taxon>
        <taxon>Dinosauria</taxon>
        <taxon>Saurischia</taxon>
        <taxon>Theropoda</taxon>
        <taxon>Coelurosauria</taxon>
        <taxon>Aves</taxon>
        <taxon>Neognathae</taxon>
        <taxon>Neoaves</taxon>
        <taxon>Telluraves</taxon>
        <taxon>Australaves</taxon>
        <taxon>Passeriformes</taxon>
        <taxon>Sylvioidea</taxon>
        <taxon>Zosteropidae</taxon>
        <taxon>Zosterops</taxon>
    </lineage>
</organism>